<evidence type="ECO:0000313" key="2">
    <source>
        <dbReference type="EMBL" id="KIL59159.1"/>
    </source>
</evidence>
<organism evidence="2 3">
    <name type="scientific">Amanita muscaria (strain Koide BX008)</name>
    <dbReference type="NCBI Taxonomy" id="946122"/>
    <lineage>
        <taxon>Eukaryota</taxon>
        <taxon>Fungi</taxon>
        <taxon>Dikarya</taxon>
        <taxon>Basidiomycota</taxon>
        <taxon>Agaricomycotina</taxon>
        <taxon>Agaricomycetes</taxon>
        <taxon>Agaricomycetidae</taxon>
        <taxon>Agaricales</taxon>
        <taxon>Pluteineae</taxon>
        <taxon>Amanitaceae</taxon>
        <taxon>Amanita</taxon>
    </lineage>
</organism>
<dbReference type="Proteomes" id="UP000054549">
    <property type="component" value="Unassembled WGS sequence"/>
</dbReference>
<dbReference type="HOGENOM" id="CLU_2811811_0_0_1"/>
<reference evidence="2 3" key="1">
    <citation type="submission" date="2014-04" db="EMBL/GenBank/DDBJ databases">
        <title>Evolutionary Origins and Diversification of the Mycorrhizal Mutualists.</title>
        <authorList>
            <consortium name="DOE Joint Genome Institute"/>
            <consortium name="Mycorrhizal Genomics Consortium"/>
            <person name="Kohler A."/>
            <person name="Kuo A."/>
            <person name="Nagy L.G."/>
            <person name="Floudas D."/>
            <person name="Copeland A."/>
            <person name="Barry K.W."/>
            <person name="Cichocki N."/>
            <person name="Veneault-Fourrey C."/>
            <person name="LaButti K."/>
            <person name="Lindquist E.A."/>
            <person name="Lipzen A."/>
            <person name="Lundell T."/>
            <person name="Morin E."/>
            <person name="Murat C."/>
            <person name="Riley R."/>
            <person name="Ohm R."/>
            <person name="Sun H."/>
            <person name="Tunlid A."/>
            <person name="Henrissat B."/>
            <person name="Grigoriev I.V."/>
            <person name="Hibbett D.S."/>
            <person name="Martin F."/>
        </authorList>
    </citation>
    <scope>NUCLEOTIDE SEQUENCE [LARGE SCALE GENOMIC DNA]</scope>
    <source>
        <strain evidence="2 3">Koide BX008</strain>
    </source>
</reference>
<dbReference type="EMBL" id="KN818321">
    <property type="protein sequence ID" value="KIL59159.1"/>
    <property type="molecule type" value="Genomic_DNA"/>
</dbReference>
<dbReference type="AlphaFoldDB" id="A0A0C2SYD5"/>
<sequence length="67" mass="7849">MFHSLHPYPAFVESGPLQKRERHTADRFPSRFCQLYQQEPLNTQRSSKGKFGIDRIRTIPGVSKPYD</sequence>
<feature type="region of interest" description="Disordered" evidence="1">
    <location>
        <begin position="1"/>
        <end position="23"/>
    </location>
</feature>
<name>A0A0C2SYD5_AMAMK</name>
<keyword evidence="3" id="KW-1185">Reference proteome</keyword>
<gene>
    <name evidence="2" type="ORF">M378DRAFT_169670</name>
</gene>
<protein>
    <submittedName>
        <fullName evidence="2">Uncharacterized protein</fullName>
    </submittedName>
</protein>
<proteinExistence type="predicted"/>
<evidence type="ECO:0000256" key="1">
    <source>
        <dbReference type="SAM" id="MobiDB-lite"/>
    </source>
</evidence>
<accession>A0A0C2SYD5</accession>
<evidence type="ECO:0000313" key="3">
    <source>
        <dbReference type="Proteomes" id="UP000054549"/>
    </source>
</evidence>
<dbReference type="InParanoid" id="A0A0C2SYD5"/>